<dbReference type="SUPFAM" id="SSF52833">
    <property type="entry name" value="Thioredoxin-like"/>
    <property type="match status" value="1"/>
</dbReference>
<dbReference type="Pfam" id="PF00043">
    <property type="entry name" value="GST_C"/>
    <property type="match status" value="1"/>
</dbReference>
<dbReference type="Gene3D" id="3.40.30.10">
    <property type="entry name" value="Glutaredoxin"/>
    <property type="match status" value="1"/>
</dbReference>
<dbReference type="AlphaFoldDB" id="A0AAD8TUZ7"/>
<evidence type="ECO:0000259" key="6">
    <source>
        <dbReference type="PROSITE" id="PS50404"/>
    </source>
</evidence>
<dbReference type="InterPro" id="IPR010987">
    <property type="entry name" value="Glutathione-S-Trfase_C-like"/>
</dbReference>
<dbReference type="GO" id="GO:0005737">
    <property type="term" value="C:cytoplasm"/>
    <property type="evidence" value="ECO:0007669"/>
    <property type="project" value="TreeGrafter"/>
</dbReference>
<proteinExistence type="inferred from homology"/>
<gene>
    <name evidence="8" type="ORF">QYE76_009420</name>
</gene>
<dbReference type="CDD" id="cd03187">
    <property type="entry name" value="GST_C_Phi"/>
    <property type="match status" value="1"/>
</dbReference>
<dbReference type="InterPro" id="IPR034347">
    <property type="entry name" value="GST_Phi_C"/>
</dbReference>
<keyword evidence="3" id="KW-0808">Transferase</keyword>
<keyword evidence="5" id="KW-0732">Signal</keyword>
<evidence type="ECO:0000256" key="4">
    <source>
        <dbReference type="ARBA" id="ARBA00047960"/>
    </source>
</evidence>
<dbReference type="Gene3D" id="1.20.1050.10">
    <property type="match status" value="1"/>
</dbReference>
<dbReference type="InterPro" id="IPR004045">
    <property type="entry name" value="Glutathione_S-Trfase_N"/>
</dbReference>
<dbReference type="InterPro" id="IPR004046">
    <property type="entry name" value="GST_C"/>
</dbReference>
<dbReference type="FunFam" id="1.20.1050.10:FF:000004">
    <property type="entry name" value="Glutathione S-transferase F2"/>
    <property type="match status" value="1"/>
</dbReference>
<dbReference type="GO" id="GO:0009636">
    <property type="term" value="P:response to toxic substance"/>
    <property type="evidence" value="ECO:0007669"/>
    <property type="project" value="UniProtKB-ARBA"/>
</dbReference>
<comment type="catalytic activity">
    <reaction evidence="4">
        <text>RX + glutathione = an S-substituted glutathione + a halide anion + H(+)</text>
        <dbReference type="Rhea" id="RHEA:16437"/>
        <dbReference type="ChEBI" id="CHEBI:15378"/>
        <dbReference type="ChEBI" id="CHEBI:16042"/>
        <dbReference type="ChEBI" id="CHEBI:17792"/>
        <dbReference type="ChEBI" id="CHEBI:57925"/>
        <dbReference type="ChEBI" id="CHEBI:90779"/>
        <dbReference type="EC" id="2.5.1.18"/>
    </reaction>
</comment>
<dbReference type="GO" id="GO:0043295">
    <property type="term" value="F:glutathione binding"/>
    <property type="evidence" value="ECO:0007669"/>
    <property type="project" value="TreeGrafter"/>
</dbReference>
<comment type="similarity">
    <text evidence="1">Belongs to the GST superfamily. Phi family.</text>
</comment>
<sequence length="254" mass="28067">MRGAVKVYGVVASPFVATVLLCLEETGVGYELVPVDMAAREQKTEPYLCRNVSFQSSSTIQMRQLLFPAIRQAQLYAPFGKIPTFDDGEITLFESRAISRYILRKYGPAGTPKDLLRESNLEESAMVDAWTEVEAHQYHPAISNIVRQCVIMPLIGGARDQAVVDENVGKLGKVLDVYEARLSSSPYLAGDFFSLADLAHFAFTYFLMAGTEYTPLLEKRASVGAWWGRSMARPAVRKVAALIDVGLLKQMSSS</sequence>
<protein>
    <recommendedName>
        <fullName evidence="2">glutathione transferase</fullName>
        <ecNumber evidence="2">2.5.1.18</ecNumber>
    </recommendedName>
</protein>
<dbReference type="SFLD" id="SFLDG00358">
    <property type="entry name" value="Main_(cytGST)"/>
    <property type="match status" value="1"/>
</dbReference>
<dbReference type="EMBL" id="JAUUTY010000001">
    <property type="protein sequence ID" value="KAK1692723.1"/>
    <property type="molecule type" value="Genomic_DNA"/>
</dbReference>
<feature type="domain" description="GST N-terminal" evidence="6">
    <location>
        <begin position="3"/>
        <end position="110"/>
    </location>
</feature>
<dbReference type="InterPro" id="IPR036282">
    <property type="entry name" value="Glutathione-S-Trfase_C_sf"/>
</dbReference>
<keyword evidence="9" id="KW-1185">Reference proteome</keyword>
<comment type="caution">
    <text evidence="8">The sequence shown here is derived from an EMBL/GenBank/DDBJ whole genome shotgun (WGS) entry which is preliminary data.</text>
</comment>
<dbReference type="PANTHER" id="PTHR43900:SF59">
    <property type="entry name" value="GLUTATHIONE TRANSFERASE"/>
    <property type="match status" value="1"/>
</dbReference>
<dbReference type="SFLD" id="SFLDS00019">
    <property type="entry name" value="Glutathione_Transferase_(cytos"/>
    <property type="match status" value="1"/>
</dbReference>
<dbReference type="EC" id="2.5.1.18" evidence="2"/>
<feature type="signal peptide" evidence="5">
    <location>
        <begin position="1"/>
        <end position="29"/>
    </location>
</feature>
<evidence type="ECO:0000313" key="8">
    <source>
        <dbReference type="EMBL" id="KAK1692723.1"/>
    </source>
</evidence>
<dbReference type="Pfam" id="PF13417">
    <property type="entry name" value="GST_N_3"/>
    <property type="match status" value="1"/>
</dbReference>
<feature type="chain" id="PRO_5042039990" description="glutathione transferase" evidence="5">
    <location>
        <begin position="30"/>
        <end position="254"/>
    </location>
</feature>
<dbReference type="SUPFAM" id="SSF47616">
    <property type="entry name" value="GST C-terminal domain-like"/>
    <property type="match status" value="1"/>
</dbReference>
<reference evidence="8" key="1">
    <citation type="submission" date="2023-07" db="EMBL/GenBank/DDBJ databases">
        <title>A chromosome-level genome assembly of Lolium multiflorum.</title>
        <authorList>
            <person name="Chen Y."/>
            <person name="Copetti D."/>
            <person name="Kolliker R."/>
            <person name="Studer B."/>
        </authorList>
    </citation>
    <scope>NUCLEOTIDE SEQUENCE</scope>
    <source>
        <strain evidence="8">02402/16</strain>
        <tissue evidence="8">Leaf</tissue>
    </source>
</reference>
<dbReference type="GO" id="GO:0006749">
    <property type="term" value="P:glutathione metabolic process"/>
    <property type="evidence" value="ECO:0007669"/>
    <property type="project" value="TreeGrafter"/>
</dbReference>
<evidence type="ECO:0000313" key="9">
    <source>
        <dbReference type="Proteomes" id="UP001231189"/>
    </source>
</evidence>
<evidence type="ECO:0000256" key="5">
    <source>
        <dbReference type="SAM" id="SignalP"/>
    </source>
</evidence>
<evidence type="ECO:0000256" key="1">
    <source>
        <dbReference type="ARBA" id="ARBA00010128"/>
    </source>
</evidence>
<evidence type="ECO:0000256" key="3">
    <source>
        <dbReference type="ARBA" id="ARBA00022679"/>
    </source>
</evidence>
<dbReference type="GO" id="GO:0004364">
    <property type="term" value="F:glutathione transferase activity"/>
    <property type="evidence" value="ECO:0007669"/>
    <property type="project" value="UniProtKB-EC"/>
</dbReference>
<dbReference type="PROSITE" id="PS50405">
    <property type="entry name" value="GST_CTER"/>
    <property type="match status" value="1"/>
</dbReference>
<evidence type="ECO:0000256" key="2">
    <source>
        <dbReference type="ARBA" id="ARBA00012452"/>
    </source>
</evidence>
<dbReference type="InterPro" id="IPR036249">
    <property type="entry name" value="Thioredoxin-like_sf"/>
</dbReference>
<feature type="domain" description="GST C-terminal" evidence="7">
    <location>
        <begin position="120"/>
        <end position="254"/>
    </location>
</feature>
<dbReference type="PANTHER" id="PTHR43900">
    <property type="entry name" value="GLUTATHIONE S-TRANSFERASE RHO"/>
    <property type="match status" value="1"/>
</dbReference>
<organism evidence="8 9">
    <name type="scientific">Lolium multiflorum</name>
    <name type="common">Italian ryegrass</name>
    <name type="synonym">Lolium perenne subsp. multiflorum</name>
    <dbReference type="NCBI Taxonomy" id="4521"/>
    <lineage>
        <taxon>Eukaryota</taxon>
        <taxon>Viridiplantae</taxon>
        <taxon>Streptophyta</taxon>
        <taxon>Embryophyta</taxon>
        <taxon>Tracheophyta</taxon>
        <taxon>Spermatophyta</taxon>
        <taxon>Magnoliopsida</taxon>
        <taxon>Liliopsida</taxon>
        <taxon>Poales</taxon>
        <taxon>Poaceae</taxon>
        <taxon>BOP clade</taxon>
        <taxon>Pooideae</taxon>
        <taxon>Poodae</taxon>
        <taxon>Poeae</taxon>
        <taxon>Poeae Chloroplast Group 2 (Poeae type)</taxon>
        <taxon>Loliodinae</taxon>
        <taxon>Loliinae</taxon>
        <taxon>Lolium</taxon>
    </lineage>
</organism>
<dbReference type="InterPro" id="IPR040079">
    <property type="entry name" value="Glutathione_S-Trfase"/>
</dbReference>
<accession>A0AAD8TUZ7</accession>
<evidence type="ECO:0000259" key="7">
    <source>
        <dbReference type="PROSITE" id="PS50405"/>
    </source>
</evidence>
<dbReference type="Proteomes" id="UP001231189">
    <property type="component" value="Unassembled WGS sequence"/>
</dbReference>
<name>A0AAD8TUZ7_LOLMU</name>
<dbReference type="PROSITE" id="PS50404">
    <property type="entry name" value="GST_NTER"/>
    <property type="match status" value="1"/>
</dbReference>